<feature type="transmembrane region" description="Helical" evidence="1">
    <location>
        <begin position="84"/>
        <end position="101"/>
    </location>
</feature>
<feature type="transmembrane region" description="Helical" evidence="1">
    <location>
        <begin position="107"/>
        <end position="125"/>
    </location>
</feature>
<name>A0A0M4JSU2_9MOLU</name>
<keyword evidence="1" id="KW-0812">Transmembrane</keyword>
<organism evidence="2 3">
    <name type="scientific">Spiroplasma cantharicola</name>
    <dbReference type="NCBI Taxonomy" id="362837"/>
    <lineage>
        <taxon>Bacteria</taxon>
        <taxon>Bacillati</taxon>
        <taxon>Mycoplasmatota</taxon>
        <taxon>Mollicutes</taxon>
        <taxon>Entomoplasmatales</taxon>
        <taxon>Spiroplasmataceae</taxon>
        <taxon>Spiroplasma</taxon>
    </lineage>
</organism>
<reference evidence="2 3" key="1">
    <citation type="journal article" date="2015" name="Genome Announc.">
        <title>Complete Genome Sequence of Spiroplasma cantharicola CC-1T (DSM 21588), a Bacterium Isolated from Soldier Beetle (Cantharis carolinus).</title>
        <authorList>
            <person name="Lo W.S."/>
            <person name="Liu P.Y."/>
            <person name="Kuo C.H."/>
        </authorList>
    </citation>
    <scope>NUCLEOTIDE SEQUENCE [LARGE SCALE GENOMIC DNA]</scope>
    <source>
        <strain evidence="2 3">CC-1</strain>
    </source>
</reference>
<feature type="transmembrane region" description="Helical" evidence="1">
    <location>
        <begin position="59"/>
        <end position="77"/>
    </location>
</feature>
<dbReference type="STRING" id="362837.SCANT_v1c06030"/>
<protein>
    <submittedName>
        <fullName evidence="2">Uncharacterized protein</fullName>
    </submittedName>
</protein>
<evidence type="ECO:0000256" key="1">
    <source>
        <dbReference type="SAM" id="Phobius"/>
    </source>
</evidence>
<dbReference type="RefSeq" id="WP_053946267.1">
    <property type="nucleotide sequence ID" value="NZ_CP012622.1"/>
</dbReference>
<evidence type="ECO:0000313" key="3">
    <source>
        <dbReference type="Proteomes" id="UP000063919"/>
    </source>
</evidence>
<gene>
    <name evidence="2" type="ORF">SCANT_v1c06030</name>
</gene>
<accession>A0A0M4JSU2</accession>
<keyword evidence="1" id="KW-1133">Transmembrane helix</keyword>
<dbReference type="Proteomes" id="UP000063919">
    <property type="component" value="Chromosome"/>
</dbReference>
<evidence type="ECO:0000313" key="2">
    <source>
        <dbReference type="EMBL" id="ALD66509.1"/>
    </source>
</evidence>
<dbReference type="EMBL" id="CP012622">
    <property type="protein sequence ID" value="ALD66509.1"/>
    <property type="molecule type" value="Genomic_DNA"/>
</dbReference>
<dbReference type="OrthoDB" id="9860600at2"/>
<dbReference type="KEGG" id="scj:SCANT_v1c06030"/>
<keyword evidence="3" id="KW-1185">Reference proteome</keyword>
<sequence>MKKEDNEIKVKEKKNLKKYFHNWVIVLGILTIISYVIYFTILWEEWGGTKNLFGDNNSTMLLIGLSFLITGSFIYGSNRKNFSAIKWIIYTTLFFIAGILLNSIPGFILWSLLLIFIGLEIVFNVDKFKELKKGKKNEIRKDQ</sequence>
<dbReference type="AlphaFoldDB" id="A0A0M4JSU2"/>
<dbReference type="PATRIC" id="fig|362837.3.peg.616"/>
<proteinExistence type="predicted"/>
<keyword evidence="1" id="KW-0472">Membrane</keyword>
<feature type="transmembrane region" description="Helical" evidence="1">
    <location>
        <begin position="20"/>
        <end position="39"/>
    </location>
</feature>